<dbReference type="AlphaFoldDB" id="A0A370HEF6"/>
<comment type="caution">
    <text evidence="1">The sequence shown here is derived from an EMBL/GenBank/DDBJ whole genome shotgun (WGS) entry which is preliminary data.</text>
</comment>
<accession>A0A370HEF6</accession>
<evidence type="ECO:0000313" key="1">
    <source>
        <dbReference type="EMBL" id="RDI55176.1"/>
    </source>
</evidence>
<organism evidence="1 2">
    <name type="scientific">Nocardia mexicana</name>
    <dbReference type="NCBI Taxonomy" id="279262"/>
    <lineage>
        <taxon>Bacteria</taxon>
        <taxon>Bacillati</taxon>
        <taxon>Actinomycetota</taxon>
        <taxon>Actinomycetes</taxon>
        <taxon>Mycobacteriales</taxon>
        <taxon>Nocardiaceae</taxon>
        <taxon>Nocardia</taxon>
    </lineage>
</organism>
<evidence type="ECO:0000313" key="2">
    <source>
        <dbReference type="Proteomes" id="UP000255355"/>
    </source>
</evidence>
<gene>
    <name evidence="1" type="ORF">DFR68_1018</name>
</gene>
<proteinExistence type="predicted"/>
<evidence type="ECO:0008006" key="3">
    <source>
        <dbReference type="Google" id="ProtNLM"/>
    </source>
</evidence>
<keyword evidence="2" id="KW-1185">Reference proteome</keyword>
<name>A0A370HEF6_9NOCA</name>
<reference evidence="1 2" key="1">
    <citation type="submission" date="2018-07" db="EMBL/GenBank/DDBJ databases">
        <title>Genomic Encyclopedia of Type Strains, Phase IV (KMG-IV): sequencing the most valuable type-strain genomes for metagenomic binning, comparative biology and taxonomic classification.</title>
        <authorList>
            <person name="Goeker M."/>
        </authorList>
    </citation>
    <scope>NUCLEOTIDE SEQUENCE [LARGE SCALE GENOMIC DNA]</scope>
    <source>
        <strain evidence="1 2">DSM 44952</strain>
    </source>
</reference>
<dbReference type="EMBL" id="QQAZ01000001">
    <property type="protein sequence ID" value="RDI55176.1"/>
    <property type="molecule type" value="Genomic_DNA"/>
</dbReference>
<protein>
    <recommendedName>
        <fullName evidence="3">Transposase</fullName>
    </recommendedName>
</protein>
<sequence>MHGNGIDCRGADSGLDRTWRKFGRPARRALRHRSEWKQAFLEAGTKALDEVPFAPAGEQGTPEQRRLRMQNEQLKLALAEATVQLRVWQHGAALVDQVHSVTSKP</sequence>
<dbReference type="Proteomes" id="UP000255355">
    <property type="component" value="Unassembled WGS sequence"/>
</dbReference>